<reference evidence="1" key="1">
    <citation type="thesis" date="2020" institute="ProQuest LLC" country="789 East Eisenhower Parkway, Ann Arbor, MI, USA">
        <title>Comparative Genomics and Chromosome Evolution.</title>
        <authorList>
            <person name="Mudd A.B."/>
        </authorList>
    </citation>
    <scope>NUCLEOTIDE SEQUENCE</scope>
    <source>
        <strain evidence="1">Female2</strain>
        <tissue evidence="1">Blood</tissue>
    </source>
</reference>
<accession>A0A8T2K0M6</accession>
<evidence type="ECO:0000313" key="2">
    <source>
        <dbReference type="Proteomes" id="UP000812440"/>
    </source>
</evidence>
<dbReference type="Proteomes" id="UP000812440">
    <property type="component" value="Chromosome 2"/>
</dbReference>
<dbReference type="EMBL" id="JAACNH010000002">
    <property type="protein sequence ID" value="KAG8451075.1"/>
    <property type="molecule type" value="Genomic_DNA"/>
</dbReference>
<sequence>MPTLLTFSIHKDDNPKKHILQVLLFREGTMKTYTNCIKIFPTALGPHLTLLVATNAKKCKKEDETVILGSNRKYSETFGTFGLVRSPFSLMCPWKQS</sequence>
<dbReference type="AlphaFoldDB" id="A0A8T2K0M6"/>
<evidence type="ECO:0000313" key="1">
    <source>
        <dbReference type="EMBL" id="KAG8451075.1"/>
    </source>
</evidence>
<comment type="caution">
    <text evidence="1">The sequence shown here is derived from an EMBL/GenBank/DDBJ whole genome shotgun (WGS) entry which is preliminary data.</text>
</comment>
<organism evidence="1 2">
    <name type="scientific">Hymenochirus boettgeri</name>
    <name type="common">Congo dwarf clawed frog</name>
    <dbReference type="NCBI Taxonomy" id="247094"/>
    <lineage>
        <taxon>Eukaryota</taxon>
        <taxon>Metazoa</taxon>
        <taxon>Chordata</taxon>
        <taxon>Craniata</taxon>
        <taxon>Vertebrata</taxon>
        <taxon>Euteleostomi</taxon>
        <taxon>Amphibia</taxon>
        <taxon>Batrachia</taxon>
        <taxon>Anura</taxon>
        <taxon>Pipoidea</taxon>
        <taxon>Pipidae</taxon>
        <taxon>Pipinae</taxon>
        <taxon>Hymenochirus</taxon>
    </lineage>
</organism>
<name>A0A8T2K0M6_9PIPI</name>
<proteinExistence type="predicted"/>
<keyword evidence="2" id="KW-1185">Reference proteome</keyword>
<gene>
    <name evidence="1" type="ORF">GDO86_003382</name>
</gene>
<protein>
    <submittedName>
        <fullName evidence="1">Uncharacterized protein</fullName>
    </submittedName>
</protein>